<evidence type="ECO:0000313" key="5">
    <source>
        <dbReference type="EMBL" id="GAA2462206.1"/>
    </source>
</evidence>
<dbReference type="Pfam" id="PF00196">
    <property type="entry name" value="GerE"/>
    <property type="match status" value="1"/>
</dbReference>
<dbReference type="SUPFAM" id="SSF46894">
    <property type="entry name" value="C-terminal effector domain of the bipartite response regulators"/>
    <property type="match status" value="1"/>
</dbReference>
<dbReference type="PANTHER" id="PTHR44688">
    <property type="entry name" value="DNA-BINDING TRANSCRIPTIONAL ACTIVATOR DEVR_DOSR"/>
    <property type="match status" value="1"/>
</dbReference>
<evidence type="ECO:0000256" key="3">
    <source>
        <dbReference type="ARBA" id="ARBA00023163"/>
    </source>
</evidence>
<keyword evidence="1" id="KW-0805">Transcription regulation</keyword>
<dbReference type="PRINTS" id="PR00038">
    <property type="entry name" value="HTHLUXR"/>
</dbReference>
<dbReference type="InterPro" id="IPR000792">
    <property type="entry name" value="Tscrpt_reg_LuxR_C"/>
</dbReference>
<dbReference type="RefSeq" id="WP_344609984.1">
    <property type="nucleotide sequence ID" value="NZ_BAAATK010000102.1"/>
</dbReference>
<dbReference type="EMBL" id="BAAATK010000102">
    <property type="protein sequence ID" value="GAA2462206.1"/>
    <property type="molecule type" value="Genomic_DNA"/>
</dbReference>
<feature type="domain" description="HTH luxR-type" evidence="4">
    <location>
        <begin position="190"/>
        <end position="255"/>
    </location>
</feature>
<reference evidence="5 6" key="1">
    <citation type="journal article" date="2019" name="Int. J. Syst. Evol. Microbiol.">
        <title>The Global Catalogue of Microorganisms (GCM) 10K type strain sequencing project: providing services to taxonomists for standard genome sequencing and annotation.</title>
        <authorList>
            <consortium name="The Broad Institute Genomics Platform"/>
            <consortium name="The Broad Institute Genome Sequencing Center for Infectious Disease"/>
            <person name="Wu L."/>
            <person name="Ma J."/>
        </authorList>
    </citation>
    <scope>NUCLEOTIDE SEQUENCE [LARGE SCALE GENOMIC DNA]</scope>
    <source>
        <strain evidence="5 6">JCM 6922</strain>
    </source>
</reference>
<organism evidence="5 6">
    <name type="scientific">Streptomyces glaucus</name>
    <dbReference type="NCBI Taxonomy" id="284029"/>
    <lineage>
        <taxon>Bacteria</taxon>
        <taxon>Bacillati</taxon>
        <taxon>Actinomycetota</taxon>
        <taxon>Actinomycetes</taxon>
        <taxon>Kitasatosporales</taxon>
        <taxon>Streptomycetaceae</taxon>
        <taxon>Streptomyces</taxon>
    </lineage>
</organism>
<dbReference type="CDD" id="cd06170">
    <property type="entry name" value="LuxR_C_like"/>
    <property type="match status" value="1"/>
</dbReference>
<sequence>MAGDPYEPMLSVALAALHERDPGRLWPLVAAALPALCGGESLVYKLDDWNDAGGTVPLPPAASAGDPADAEAAAALRSGYPFAGHYAATPDRHPVTALRTAGRSWTGSPTARLLSRTMGADHVLGIPLPRPASPVLGCLVFRSGTDFTDDHVRAARRVQPLLDAVEQQRQLLVRWRAAAAAADDGRRPDELAADCGLTPREVTVLLLLARALTADAIGRRLGISVRTVHKHVENLYRKLGTRDRMSTVLRAQRLGLVPNPVARPAD</sequence>
<dbReference type="Gene3D" id="1.10.10.10">
    <property type="entry name" value="Winged helix-like DNA-binding domain superfamily/Winged helix DNA-binding domain"/>
    <property type="match status" value="1"/>
</dbReference>
<dbReference type="SMART" id="SM00421">
    <property type="entry name" value="HTH_LUXR"/>
    <property type="match status" value="1"/>
</dbReference>
<evidence type="ECO:0000313" key="6">
    <source>
        <dbReference type="Proteomes" id="UP001500460"/>
    </source>
</evidence>
<gene>
    <name evidence="5" type="ORF">GCM10010421_64570</name>
</gene>
<keyword evidence="3" id="KW-0804">Transcription</keyword>
<accession>A0ABN3KMI0</accession>
<dbReference type="PANTHER" id="PTHR44688:SF16">
    <property type="entry name" value="DNA-BINDING TRANSCRIPTIONAL ACTIVATOR DEVR_DOSR"/>
    <property type="match status" value="1"/>
</dbReference>
<protein>
    <recommendedName>
        <fullName evidence="4">HTH luxR-type domain-containing protein</fullName>
    </recommendedName>
</protein>
<evidence type="ECO:0000259" key="4">
    <source>
        <dbReference type="PROSITE" id="PS50043"/>
    </source>
</evidence>
<dbReference type="PROSITE" id="PS50043">
    <property type="entry name" value="HTH_LUXR_2"/>
    <property type="match status" value="1"/>
</dbReference>
<keyword evidence="6" id="KW-1185">Reference proteome</keyword>
<evidence type="ECO:0000256" key="2">
    <source>
        <dbReference type="ARBA" id="ARBA00023125"/>
    </source>
</evidence>
<dbReference type="InterPro" id="IPR016032">
    <property type="entry name" value="Sig_transdc_resp-reg_C-effctor"/>
</dbReference>
<keyword evidence="2" id="KW-0238">DNA-binding</keyword>
<name>A0ABN3KMI0_9ACTN</name>
<dbReference type="InterPro" id="IPR036388">
    <property type="entry name" value="WH-like_DNA-bd_sf"/>
</dbReference>
<evidence type="ECO:0000256" key="1">
    <source>
        <dbReference type="ARBA" id="ARBA00023015"/>
    </source>
</evidence>
<comment type="caution">
    <text evidence="5">The sequence shown here is derived from an EMBL/GenBank/DDBJ whole genome shotgun (WGS) entry which is preliminary data.</text>
</comment>
<proteinExistence type="predicted"/>
<dbReference type="Proteomes" id="UP001500460">
    <property type="component" value="Unassembled WGS sequence"/>
</dbReference>